<dbReference type="EMBL" id="CP127523">
    <property type="protein sequence ID" value="XRI70236.1"/>
    <property type="molecule type" value="Genomic_DNA"/>
</dbReference>
<name>A0ACD5H9S3_9PROT</name>
<accession>A0ACD5H9S3</accession>
<evidence type="ECO:0000313" key="1">
    <source>
        <dbReference type="EMBL" id="XRI70236.1"/>
    </source>
</evidence>
<organism evidence="1 2">
    <name type="scientific">Acidithiobacillus ferrianus</name>
    <dbReference type="NCBI Taxonomy" id="2678518"/>
    <lineage>
        <taxon>Bacteria</taxon>
        <taxon>Pseudomonadati</taxon>
        <taxon>Pseudomonadota</taxon>
        <taxon>Acidithiobacillia</taxon>
        <taxon>Acidithiobacillales</taxon>
        <taxon>Acidithiobacillaceae</taxon>
        <taxon>Acidithiobacillus</taxon>
    </lineage>
</organism>
<evidence type="ECO:0000313" key="2">
    <source>
        <dbReference type="Proteomes" id="UP000470022"/>
    </source>
</evidence>
<sequence length="154" mass="16695">MHLAITGDEPGIGLVGFGAVQLCPAKGMNLGRVDHADEELLLDQKMGQVTPVDACGFHAEMGSQGIVFGQPLQKLQISGRRVGKDLAVILAFRVQERHIEFGLGHIDADEKGGMCHGNLLAKDSGDLRTMPVHPYLFRLLPMAGLGYRPNGWQR</sequence>
<reference evidence="1" key="1">
    <citation type="submission" date="2023-06" db="EMBL/GenBank/DDBJ databases">
        <title>Complete and circular genome of Acidithiobacillus ferrianus DSM 107098.</title>
        <authorList>
            <person name="Norris P.R."/>
            <person name="Falagan C."/>
            <person name="Moya-Beltran A."/>
            <person name="Castro M."/>
            <person name="Quatrini R."/>
            <person name="Johnson D.B."/>
        </authorList>
    </citation>
    <scope>NUCLEOTIDE SEQUENCE</scope>
    <source>
        <strain evidence="1">MG</strain>
    </source>
</reference>
<keyword evidence="2" id="KW-1185">Reference proteome</keyword>
<proteinExistence type="predicted"/>
<dbReference type="Proteomes" id="UP000470022">
    <property type="component" value="Chromosome"/>
</dbReference>
<protein>
    <submittedName>
        <fullName evidence="1">Uncharacterized protein</fullName>
    </submittedName>
</protein>
<gene>
    <name evidence="1" type="ORF">GL267_005985</name>
</gene>